<keyword evidence="7" id="KW-1185">Reference proteome</keyword>
<dbReference type="PANTHER" id="PTHR10064:SF0">
    <property type="entry name" value="FI24544P1-RELATED"/>
    <property type="match status" value="1"/>
</dbReference>
<accession>J9D2T4</accession>
<evidence type="ECO:0000256" key="2">
    <source>
        <dbReference type="ARBA" id="ARBA00022980"/>
    </source>
</evidence>
<dbReference type="FunCoup" id="J9D2T4">
    <property type="interactions" value="156"/>
</dbReference>
<dbReference type="AlphaFoldDB" id="J9D2T4"/>
<dbReference type="GO" id="GO:0003723">
    <property type="term" value="F:RNA binding"/>
    <property type="evidence" value="ECO:0007669"/>
    <property type="project" value="TreeGrafter"/>
</dbReference>
<evidence type="ECO:0000313" key="7">
    <source>
        <dbReference type="Proteomes" id="UP000003163"/>
    </source>
</evidence>
<dbReference type="PANTHER" id="PTHR10064">
    <property type="entry name" value="60S RIBOSOMAL PROTEIN L22"/>
    <property type="match status" value="1"/>
</dbReference>
<organism evidence="6 7">
    <name type="scientific">Edhazardia aedis (strain USNM 41457)</name>
    <name type="common">Microsporidian parasite</name>
    <dbReference type="NCBI Taxonomy" id="1003232"/>
    <lineage>
        <taxon>Eukaryota</taxon>
        <taxon>Fungi</taxon>
        <taxon>Fungi incertae sedis</taxon>
        <taxon>Microsporidia</taxon>
        <taxon>Edhazardia</taxon>
    </lineage>
</organism>
<dbReference type="GO" id="GO:0002181">
    <property type="term" value="P:cytoplasmic translation"/>
    <property type="evidence" value="ECO:0007669"/>
    <property type="project" value="TreeGrafter"/>
</dbReference>
<gene>
    <name evidence="6" type="ORF">EDEG_03443</name>
</gene>
<keyword evidence="3" id="KW-0687">Ribonucleoprotein</keyword>
<evidence type="ECO:0000256" key="1">
    <source>
        <dbReference type="ARBA" id="ARBA00007817"/>
    </source>
</evidence>
<dbReference type="Gene3D" id="3.30.1360.210">
    <property type="match status" value="1"/>
</dbReference>
<dbReference type="InterPro" id="IPR002671">
    <property type="entry name" value="Ribosomal_eL22"/>
</dbReference>
<reference evidence="7" key="2">
    <citation type="submission" date="2015-07" db="EMBL/GenBank/DDBJ databases">
        <title>Contrasting host-pathogen interactions and genome evolution in two generalist and specialist microsporidian pathogens of mosquitoes.</title>
        <authorList>
            <consortium name="The Broad Institute Genomics Platform"/>
            <consortium name="The Broad Institute Genome Sequencing Center for Infectious Disease"/>
            <person name="Cuomo C.A."/>
            <person name="Sanscrainte N.D."/>
            <person name="Goldberg J.M."/>
            <person name="Heiman D."/>
            <person name="Young S."/>
            <person name="Zeng Q."/>
            <person name="Becnel J.J."/>
            <person name="Birren B.W."/>
        </authorList>
    </citation>
    <scope>NUCLEOTIDE SEQUENCE [LARGE SCALE GENOMIC DNA]</scope>
    <source>
        <strain evidence="7">USNM 41457</strain>
    </source>
</reference>
<dbReference type="OrthoDB" id="10259820at2759"/>
<protein>
    <recommendedName>
        <fullName evidence="4">Large ribosomal subunit protein eL22</fullName>
    </recommendedName>
    <alternativeName>
        <fullName evidence="5">60S ribosomal protein L22</fullName>
    </alternativeName>
</protein>
<name>J9D2T4_EDHAE</name>
<comment type="caution">
    <text evidence="6">The sequence shown here is derived from an EMBL/GenBank/DDBJ whole genome shotgun (WGS) entry which is preliminary data.</text>
</comment>
<evidence type="ECO:0000256" key="5">
    <source>
        <dbReference type="ARBA" id="ARBA00041214"/>
    </source>
</evidence>
<dbReference type="GO" id="GO:0003735">
    <property type="term" value="F:structural constituent of ribosome"/>
    <property type="evidence" value="ECO:0007669"/>
    <property type="project" value="InterPro"/>
</dbReference>
<dbReference type="Proteomes" id="UP000003163">
    <property type="component" value="Unassembled WGS sequence"/>
</dbReference>
<dbReference type="InParanoid" id="J9D2T4"/>
<dbReference type="VEuPathDB" id="MicrosporidiaDB:EDEG_03443"/>
<evidence type="ECO:0000313" key="6">
    <source>
        <dbReference type="EMBL" id="EJW02111.1"/>
    </source>
</evidence>
<dbReference type="HOGENOM" id="CLU_105624_0_0_1"/>
<dbReference type="STRING" id="1003232.J9D2T4"/>
<keyword evidence="2" id="KW-0689">Ribosomal protein</keyword>
<evidence type="ECO:0000256" key="3">
    <source>
        <dbReference type="ARBA" id="ARBA00023274"/>
    </source>
</evidence>
<comment type="similarity">
    <text evidence="1">Belongs to the eukaryotic ribosomal protein eL22 family.</text>
</comment>
<reference evidence="6 7" key="1">
    <citation type="submission" date="2011-08" db="EMBL/GenBank/DDBJ databases">
        <authorList>
            <person name="Liu Z.J."/>
            <person name="Shi F.L."/>
            <person name="Lu J.Q."/>
            <person name="Li M."/>
            <person name="Wang Z.L."/>
        </authorList>
    </citation>
    <scope>NUCLEOTIDE SEQUENCE [LARGE SCALE GENOMIC DNA]</scope>
    <source>
        <strain evidence="6 7">USNM 41457</strain>
    </source>
</reference>
<dbReference type="EMBL" id="AFBI03000089">
    <property type="protein sequence ID" value="EJW02111.1"/>
    <property type="molecule type" value="Genomic_DNA"/>
</dbReference>
<dbReference type="GO" id="GO:0005840">
    <property type="term" value="C:ribosome"/>
    <property type="evidence" value="ECO:0007669"/>
    <property type="project" value="UniProtKB-KW"/>
</dbReference>
<proteinExistence type="inferred from homology"/>
<dbReference type="GO" id="GO:1990904">
    <property type="term" value="C:ribonucleoprotein complex"/>
    <property type="evidence" value="ECO:0007669"/>
    <property type="project" value="UniProtKB-KW"/>
</dbReference>
<dbReference type="Pfam" id="PF01776">
    <property type="entry name" value="Ribosomal_L22e"/>
    <property type="match status" value="1"/>
</dbReference>
<dbReference type="OMA" id="WIRFIST"/>
<evidence type="ECO:0000256" key="4">
    <source>
        <dbReference type="ARBA" id="ARBA00040613"/>
    </source>
</evidence>
<dbReference type="InterPro" id="IPR038526">
    <property type="entry name" value="Ribosomal_eL22_sf"/>
</dbReference>
<sequence>MQNLALTVNPSKMVKEEITYPRTFNFDLSKLTKDSLISASEFESYISSKLKINGRLDNFGDDVEITSKNDSLEIKTNVPIKKSYLVFLGKKFLHKKELRDWVKIARNEKGFSLEYYNEENEEAEE</sequence>